<comment type="caution">
    <text evidence="6">The sequence shown here is derived from an EMBL/GenBank/DDBJ whole genome shotgun (WGS) entry which is preliminary data.</text>
</comment>
<dbReference type="Pfam" id="PF07992">
    <property type="entry name" value="Pyr_redox_2"/>
    <property type="match status" value="1"/>
</dbReference>
<evidence type="ECO:0000313" key="7">
    <source>
        <dbReference type="Proteomes" id="UP000429958"/>
    </source>
</evidence>
<sequence>MRYVIVGAGAAGISAARTLRKLDKEGNITLVSKDDKVHSRCMLHKYLGGERSSKELSFIAPDFFEANRIQWMPGTAMTRLNSSEHCIQVEDGSSIPYDRLLIASGAYYLIPPVPGLREAKNVFGFRDLSDAQAIRSAARRGARAVIIGSGLVGMDAAWGLLEQGIKPVIVEMADRILPLQLDKAAAAVYQRLFESKGCSFRLSAKASGTRLDEDGYVRALLLDSQEELPCDFLVVAAGVRPEIRFLEACGMETGRGLVVDQYLSTTVPHVYGAGDVCGLSGIWPNAMKQGITAAKNMCGILTAYEDVYAMKNTMNFFGLPSLCIGDINRIGSETQVITEEDTNNYRKALVEDGVLTGILLVGNISGSGIYQYLIKNRIKLPVFGRDIFRLSFADFYGFDNQKGKFVWNKEACCS</sequence>
<reference evidence="6 7" key="1">
    <citation type="submission" date="2019-08" db="EMBL/GenBank/DDBJ databases">
        <title>In-depth cultivation of the pig gut microbiome towards novel bacterial diversity and tailored functional studies.</title>
        <authorList>
            <person name="Wylensek D."/>
            <person name="Hitch T.C.A."/>
            <person name="Clavel T."/>
        </authorList>
    </citation>
    <scope>NUCLEOTIDE SEQUENCE [LARGE SCALE GENOMIC DNA]</scope>
    <source>
        <strain evidence="6 7">WCA-389-WT-23D1</strain>
    </source>
</reference>
<name>A0A7X2NMK0_9CLOT</name>
<dbReference type="PRINTS" id="PR00411">
    <property type="entry name" value="PNDRDTASEI"/>
</dbReference>
<evidence type="ECO:0000313" key="6">
    <source>
        <dbReference type="EMBL" id="MSS37460.1"/>
    </source>
</evidence>
<accession>A0A7X2NMK0</accession>
<feature type="domain" description="NADH-rubredoxin oxidoreductase C-terminal" evidence="5">
    <location>
        <begin position="312"/>
        <end position="377"/>
    </location>
</feature>
<keyword evidence="2" id="KW-0285">Flavoprotein</keyword>
<dbReference type="GO" id="GO:0016491">
    <property type="term" value="F:oxidoreductase activity"/>
    <property type="evidence" value="ECO:0007669"/>
    <property type="project" value="InterPro"/>
</dbReference>
<dbReference type="InterPro" id="IPR050260">
    <property type="entry name" value="FAD-bd_OxRdtase"/>
</dbReference>
<evidence type="ECO:0000256" key="1">
    <source>
        <dbReference type="ARBA" id="ARBA00001974"/>
    </source>
</evidence>
<evidence type="ECO:0000259" key="4">
    <source>
        <dbReference type="Pfam" id="PF07992"/>
    </source>
</evidence>
<dbReference type="Pfam" id="PF18267">
    <property type="entry name" value="Rubredoxin_C"/>
    <property type="match status" value="1"/>
</dbReference>
<dbReference type="RefSeq" id="WP_154472906.1">
    <property type="nucleotide sequence ID" value="NZ_VUMD01000011.1"/>
</dbReference>
<dbReference type="InterPro" id="IPR041575">
    <property type="entry name" value="Rubredoxin_C"/>
</dbReference>
<dbReference type="InterPro" id="IPR016156">
    <property type="entry name" value="FAD/NAD-linked_Rdtase_dimer_sf"/>
</dbReference>
<dbReference type="PANTHER" id="PTHR43429:SF3">
    <property type="entry name" value="NITRITE REDUCTASE [NAD(P)H]"/>
    <property type="match status" value="1"/>
</dbReference>
<evidence type="ECO:0000259" key="5">
    <source>
        <dbReference type="Pfam" id="PF18267"/>
    </source>
</evidence>
<dbReference type="Gene3D" id="3.30.390.30">
    <property type="match status" value="1"/>
</dbReference>
<evidence type="ECO:0000256" key="2">
    <source>
        <dbReference type="ARBA" id="ARBA00022630"/>
    </source>
</evidence>
<keyword evidence="3" id="KW-0274">FAD</keyword>
<evidence type="ECO:0000256" key="3">
    <source>
        <dbReference type="ARBA" id="ARBA00022827"/>
    </source>
</evidence>
<feature type="domain" description="FAD/NAD(P)-binding" evidence="4">
    <location>
        <begin position="2"/>
        <end position="290"/>
    </location>
</feature>
<dbReference type="SUPFAM" id="SSF51905">
    <property type="entry name" value="FAD/NAD(P)-binding domain"/>
    <property type="match status" value="1"/>
</dbReference>
<organism evidence="6 7">
    <name type="scientific">Clostridium porci</name>
    <dbReference type="NCBI Taxonomy" id="2605778"/>
    <lineage>
        <taxon>Bacteria</taxon>
        <taxon>Bacillati</taxon>
        <taxon>Bacillota</taxon>
        <taxon>Clostridia</taxon>
        <taxon>Eubacteriales</taxon>
        <taxon>Clostridiaceae</taxon>
        <taxon>Clostridium</taxon>
    </lineage>
</organism>
<keyword evidence="7" id="KW-1185">Reference proteome</keyword>
<dbReference type="PRINTS" id="PR00368">
    <property type="entry name" value="FADPNR"/>
</dbReference>
<dbReference type="InterPro" id="IPR036188">
    <property type="entry name" value="FAD/NAD-bd_sf"/>
</dbReference>
<dbReference type="InterPro" id="IPR023753">
    <property type="entry name" value="FAD/NAD-binding_dom"/>
</dbReference>
<comment type="cofactor">
    <cofactor evidence="1">
        <name>FAD</name>
        <dbReference type="ChEBI" id="CHEBI:57692"/>
    </cofactor>
</comment>
<dbReference type="EMBL" id="VUMD01000011">
    <property type="protein sequence ID" value="MSS37460.1"/>
    <property type="molecule type" value="Genomic_DNA"/>
</dbReference>
<gene>
    <name evidence="6" type="ORF">FYJ39_12960</name>
</gene>
<proteinExistence type="predicted"/>
<dbReference type="AlphaFoldDB" id="A0A7X2NMK0"/>
<dbReference type="Gene3D" id="3.50.50.60">
    <property type="entry name" value="FAD/NAD(P)-binding domain"/>
    <property type="match status" value="2"/>
</dbReference>
<dbReference type="PANTHER" id="PTHR43429">
    <property type="entry name" value="PYRIDINE NUCLEOTIDE-DISULFIDE OXIDOREDUCTASE DOMAIN-CONTAINING"/>
    <property type="match status" value="1"/>
</dbReference>
<protein>
    <submittedName>
        <fullName evidence="6">NAD(P)/FAD-dependent oxidoreductase</fullName>
    </submittedName>
</protein>
<dbReference type="Proteomes" id="UP000429958">
    <property type="component" value="Unassembled WGS sequence"/>
</dbReference>